<dbReference type="Proteomes" id="UP001189143">
    <property type="component" value="Unassembled WGS sequence"/>
</dbReference>
<gene>
    <name evidence="2" type="ORF">CNEO2_930012</name>
</gene>
<dbReference type="EMBL" id="CAMTCP010000296">
    <property type="protein sequence ID" value="CAI3696076.1"/>
    <property type="molecule type" value="Genomic_DNA"/>
</dbReference>
<proteinExistence type="predicted"/>
<comment type="caution">
    <text evidence="2">The sequence shown here is derived from an EMBL/GenBank/DDBJ whole genome shotgun (WGS) entry which is preliminary data.</text>
</comment>
<keyword evidence="1" id="KW-0812">Transmembrane</keyword>
<evidence type="ECO:0000313" key="2">
    <source>
        <dbReference type="EMBL" id="CAI3696076.1"/>
    </source>
</evidence>
<name>A0AAD2DI84_9CLOT</name>
<sequence>MLNMIETNQNKMSKVILGYIIGCMEYFHIPRILYKNLKLFIIYKSSYKCKKKMREMVYL</sequence>
<dbReference type="AlphaFoldDB" id="A0AAD2DI84"/>
<reference evidence="2" key="1">
    <citation type="submission" date="2022-10" db="EMBL/GenBank/DDBJ databases">
        <authorList>
            <person name="Aires J."/>
            <person name="Mesa V."/>
        </authorList>
    </citation>
    <scope>NUCLEOTIDE SEQUENCE</scope>
    <source>
        <strain evidence="2">Clostridium neonatale JD116</strain>
    </source>
</reference>
<accession>A0AAD2DI84</accession>
<evidence type="ECO:0000256" key="1">
    <source>
        <dbReference type="SAM" id="Phobius"/>
    </source>
</evidence>
<protein>
    <submittedName>
        <fullName evidence="2">Uncharacterized protein</fullName>
    </submittedName>
</protein>
<keyword evidence="1" id="KW-1133">Transmembrane helix</keyword>
<keyword evidence="1" id="KW-0472">Membrane</keyword>
<evidence type="ECO:0000313" key="3">
    <source>
        <dbReference type="Proteomes" id="UP001189143"/>
    </source>
</evidence>
<feature type="transmembrane region" description="Helical" evidence="1">
    <location>
        <begin position="16"/>
        <end position="34"/>
    </location>
</feature>
<organism evidence="2 3">
    <name type="scientific">Clostridium neonatale</name>
    <dbReference type="NCBI Taxonomy" id="137838"/>
    <lineage>
        <taxon>Bacteria</taxon>
        <taxon>Bacillati</taxon>
        <taxon>Bacillota</taxon>
        <taxon>Clostridia</taxon>
        <taxon>Eubacteriales</taxon>
        <taxon>Clostridiaceae</taxon>
        <taxon>Clostridium</taxon>
    </lineage>
</organism>